<keyword evidence="1" id="KW-1133">Transmembrane helix</keyword>
<protein>
    <submittedName>
        <fullName evidence="2">SepZ protein</fullName>
    </submittedName>
</protein>
<sequence>MAGVKTVRRVLGAVIAAIGVTAWVSDLFLVQTLPYSEFANDSFVAIVPLSGAVLVAGGTLLGLWS</sequence>
<name>A0A6N0NXR2_9CREN</name>
<evidence type="ECO:0000256" key="1">
    <source>
        <dbReference type="SAM" id="Phobius"/>
    </source>
</evidence>
<organism evidence="2 3">
    <name type="scientific">Metallosphaera tengchongensis</name>
    <dbReference type="NCBI Taxonomy" id="1532350"/>
    <lineage>
        <taxon>Archaea</taxon>
        <taxon>Thermoproteota</taxon>
        <taxon>Thermoprotei</taxon>
        <taxon>Sulfolobales</taxon>
        <taxon>Sulfolobaceae</taxon>
        <taxon>Metallosphaera</taxon>
    </lineage>
</organism>
<dbReference type="GeneID" id="55641633"/>
<dbReference type="Proteomes" id="UP000509301">
    <property type="component" value="Chromosome"/>
</dbReference>
<dbReference type="AlphaFoldDB" id="A0A6N0NXR2"/>
<feature type="transmembrane region" description="Helical" evidence="1">
    <location>
        <begin position="12"/>
        <end position="30"/>
    </location>
</feature>
<reference evidence="2 3" key="1">
    <citation type="submission" date="2020-02" db="EMBL/GenBank/DDBJ databases">
        <title>Comparative genome analysis reveals the metabolism and evolution of the thermophilic archaeal genus Metallosphaera.</title>
        <authorList>
            <person name="Jiang C."/>
        </authorList>
    </citation>
    <scope>NUCLEOTIDE SEQUENCE [LARGE SCALE GENOMIC DNA]</scope>
    <source>
        <strain evidence="2 3">Ric-A</strain>
    </source>
</reference>
<proteinExistence type="predicted"/>
<dbReference type="OrthoDB" id="43839at2157"/>
<feature type="transmembrane region" description="Helical" evidence="1">
    <location>
        <begin position="42"/>
        <end position="64"/>
    </location>
</feature>
<dbReference type="EMBL" id="CP049074">
    <property type="protein sequence ID" value="QKR01047.1"/>
    <property type="molecule type" value="Genomic_DNA"/>
</dbReference>
<keyword evidence="3" id="KW-1185">Reference proteome</keyword>
<accession>A0A6N0NXR2</accession>
<evidence type="ECO:0000313" key="3">
    <source>
        <dbReference type="Proteomes" id="UP000509301"/>
    </source>
</evidence>
<keyword evidence="1" id="KW-0812">Transmembrane</keyword>
<keyword evidence="1" id="KW-0472">Membrane</keyword>
<dbReference type="KEGG" id="mten:GWK48_06745"/>
<evidence type="ECO:0000313" key="2">
    <source>
        <dbReference type="EMBL" id="QKR01047.1"/>
    </source>
</evidence>
<dbReference type="RefSeq" id="WP_174632627.1">
    <property type="nucleotide sequence ID" value="NZ_CP049074.1"/>
</dbReference>
<gene>
    <name evidence="2" type="ORF">GWK48_06745</name>
</gene>